<accession>A0A428YTM9</accession>
<sequence>MSHESGDIPIDQRTIVENEPMDSIGVHEQVLVNARECLLFAVRRNMAVQLATKFRIPESILAIVNTWPSDGPKPVIFTTITVHVGGRRGFAEGIDPQWTE</sequence>
<organism evidence="1 2">
    <name type="scientific">Kibdelosporangium aridum</name>
    <dbReference type="NCBI Taxonomy" id="2030"/>
    <lineage>
        <taxon>Bacteria</taxon>
        <taxon>Bacillati</taxon>
        <taxon>Actinomycetota</taxon>
        <taxon>Actinomycetes</taxon>
        <taxon>Pseudonocardiales</taxon>
        <taxon>Pseudonocardiaceae</taxon>
        <taxon>Kibdelosporangium</taxon>
    </lineage>
</organism>
<protein>
    <submittedName>
        <fullName evidence="1">Uncharacterized protein</fullName>
    </submittedName>
</protein>
<evidence type="ECO:0000313" key="1">
    <source>
        <dbReference type="EMBL" id="RSM72827.1"/>
    </source>
</evidence>
<gene>
    <name evidence="1" type="ORF">DMH04_42150</name>
</gene>
<name>A0A428YTM9_KIBAR</name>
<comment type="caution">
    <text evidence="1">The sequence shown here is derived from an EMBL/GenBank/DDBJ whole genome shotgun (WGS) entry which is preliminary data.</text>
</comment>
<evidence type="ECO:0000313" key="2">
    <source>
        <dbReference type="Proteomes" id="UP000287547"/>
    </source>
</evidence>
<proteinExistence type="predicted"/>
<dbReference type="Proteomes" id="UP000287547">
    <property type="component" value="Unassembled WGS sequence"/>
</dbReference>
<dbReference type="AlphaFoldDB" id="A0A428YTM9"/>
<reference evidence="1 2" key="1">
    <citation type="submission" date="2018-05" db="EMBL/GenBank/DDBJ databases">
        <title>Evolution of GPA BGCs.</title>
        <authorList>
            <person name="Waglechner N."/>
            <person name="Wright G.D."/>
        </authorList>
    </citation>
    <scope>NUCLEOTIDE SEQUENCE [LARGE SCALE GENOMIC DNA]</scope>
    <source>
        <strain evidence="1 2">A82846</strain>
    </source>
</reference>
<dbReference type="EMBL" id="QHKI01000058">
    <property type="protein sequence ID" value="RSM72827.1"/>
    <property type="molecule type" value="Genomic_DNA"/>
</dbReference>